<keyword evidence="4" id="KW-1185">Reference proteome</keyword>
<dbReference type="GO" id="GO:0017168">
    <property type="term" value="F:5-oxoprolinase (ATP-hydrolyzing) activity"/>
    <property type="evidence" value="ECO:0007669"/>
    <property type="project" value="TreeGrafter"/>
</dbReference>
<feature type="domain" description="Hydantoinase B/oxoprolinase" evidence="2">
    <location>
        <begin position="7"/>
        <end position="528"/>
    </location>
</feature>
<name>A0A2M9WFS2_9GAMM</name>
<dbReference type="EMBL" id="PIQI01000011">
    <property type="protein sequence ID" value="PJZ06359.1"/>
    <property type="molecule type" value="Genomic_DNA"/>
</dbReference>
<dbReference type="OrthoDB" id="5288472at2"/>
<comment type="caution">
    <text evidence="3">The sequence shown here is derived from an EMBL/GenBank/DDBJ whole genome shotgun (WGS) entry which is preliminary data.</text>
</comment>
<sequence>MAIDGRNLQILANYCAAAADAMAFTLMRTAHSTFVKETEDFSCQIVSRDGLAFASPRSFGAPWYSGIDYGPVLALIDSYQEGDICITNDSYAGNVATHSPDIHIWKPVFHNGEIVCFVVGHIHNTDVGGAVPASLSRSLTDIVQEGIRIPPLKIVRNGELNEEVARIMRLNVRVPDQNWGDFKAQIASVNVGERKIHDIIARFGIDDFLQGIEGILDYAEAQARSVIATIPDGEYFYADFADEDGEGGFPCRVAITLRITGDTLELDYTGSDPQLASSLNMPTGGRERHPLALVGVTYVLATLDRNLLLNAGTLRPTRAILPPGTVMNCEAPAAVGMRSLTCALSQIATLGVFSQALPDRLPANSPGGNSIMNIRTSDSQNRNVVASLGPVGGGAGGTPRHDGPDGSGGLSAFLKNTPIEINEAEVPIHFHRYGLAADSAGAGRYRGGLATEMAFEIFAPNTTVTARNRNRSVFASSGVLGGESGALSHFRTLRQGQAIEHGNTDVIHCQPGDIVEVRGPGAGGYGLPVERDSAAVLQDVRCGFVTAQVARDRYGVAIVAGEVDQAATARLRAEMCTEARQHFDHGAARTAFEQQWTPARYVLLTAFLAAAPVSWRHFLKQQVFDAVAADAQSAALEAVTANAQSSALEAVTADAQSAALEVQMQAIFHHLQQRYPAMMNRSH</sequence>
<reference evidence="3 4" key="1">
    <citation type="submission" date="2017-11" db="EMBL/GenBank/DDBJ databases">
        <title>The genome sequence of Pantoea rodasii DSM 26611.</title>
        <authorList>
            <person name="Gao J."/>
            <person name="Mao X."/>
            <person name="Sun J."/>
        </authorList>
    </citation>
    <scope>NUCLEOTIDE SEQUENCE [LARGE SCALE GENOMIC DNA]</scope>
    <source>
        <strain evidence="3 4">DSM 26611</strain>
    </source>
</reference>
<gene>
    <name evidence="3" type="ORF">PRCB_06445</name>
</gene>
<dbReference type="GO" id="GO:0005829">
    <property type="term" value="C:cytosol"/>
    <property type="evidence" value="ECO:0007669"/>
    <property type="project" value="TreeGrafter"/>
</dbReference>
<dbReference type="PANTHER" id="PTHR11365">
    <property type="entry name" value="5-OXOPROLINASE RELATED"/>
    <property type="match status" value="1"/>
</dbReference>
<dbReference type="AlphaFoldDB" id="A0A2M9WFS2"/>
<dbReference type="STRING" id="1076549.HA45_24325"/>
<evidence type="ECO:0000259" key="2">
    <source>
        <dbReference type="Pfam" id="PF02538"/>
    </source>
</evidence>
<dbReference type="Pfam" id="PF02538">
    <property type="entry name" value="Hydantoinase_B"/>
    <property type="match status" value="1"/>
</dbReference>
<evidence type="ECO:0000256" key="1">
    <source>
        <dbReference type="SAM" id="MobiDB-lite"/>
    </source>
</evidence>
<protein>
    <submittedName>
        <fullName evidence="3">Hydantoin utilization protein B</fullName>
    </submittedName>
</protein>
<feature type="region of interest" description="Disordered" evidence="1">
    <location>
        <begin position="389"/>
        <end position="409"/>
    </location>
</feature>
<dbReference type="RefSeq" id="WP_100700895.1">
    <property type="nucleotide sequence ID" value="NZ_MLFP01000086.1"/>
</dbReference>
<dbReference type="Proteomes" id="UP000232062">
    <property type="component" value="Unassembled WGS sequence"/>
</dbReference>
<accession>A0A2M9WFS2</accession>
<dbReference type="PANTHER" id="PTHR11365:SF23">
    <property type="entry name" value="HYPOTHETICAL 5-OXOPROLINASE (EUROFUNG)-RELATED"/>
    <property type="match status" value="1"/>
</dbReference>
<dbReference type="GO" id="GO:0006749">
    <property type="term" value="P:glutathione metabolic process"/>
    <property type="evidence" value="ECO:0007669"/>
    <property type="project" value="TreeGrafter"/>
</dbReference>
<evidence type="ECO:0000313" key="3">
    <source>
        <dbReference type="EMBL" id="PJZ06359.1"/>
    </source>
</evidence>
<organism evidence="3 4">
    <name type="scientific">Pantoea rodasii</name>
    <dbReference type="NCBI Taxonomy" id="1076549"/>
    <lineage>
        <taxon>Bacteria</taxon>
        <taxon>Pseudomonadati</taxon>
        <taxon>Pseudomonadota</taxon>
        <taxon>Gammaproteobacteria</taxon>
        <taxon>Enterobacterales</taxon>
        <taxon>Erwiniaceae</taxon>
        <taxon>Pantoea</taxon>
    </lineage>
</organism>
<dbReference type="InterPro" id="IPR045079">
    <property type="entry name" value="Oxoprolinase-like"/>
</dbReference>
<evidence type="ECO:0000313" key="4">
    <source>
        <dbReference type="Proteomes" id="UP000232062"/>
    </source>
</evidence>
<proteinExistence type="predicted"/>
<dbReference type="InterPro" id="IPR003692">
    <property type="entry name" value="Hydantoinase_B"/>
</dbReference>